<dbReference type="Proteomes" id="UP001372338">
    <property type="component" value="Unassembled WGS sequence"/>
</dbReference>
<dbReference type="PANTHER" id="PTHR45665">
    <property type="entry name" value="AQUAPORIN-8"/>
    <property type="match status" value="1"/>
</dbReference>
<reference evidence="10 11" key="1">
    <citation type="submission" date="2024-01" db="EMBL/GenBank/DDBJ databases">
        <title>The genomes of 5 underutilized Papilionoideae crops provide insights into root nodulation and disease resistanc.</title>
        <authorList>
            <person name="Yuan L."/>
        </authorList>
    </citation>
    <scope>NUCLEOTIDE SEQUENCE [LARGE SCALE GENOMIC DNA]</scope>
    <source>
        <strain evidence="10">ZHUSHIDOU_FW_LH</strain>
        <tissue evidence="10">Leaf</tissue>
    </source>
</reference>
<comment type="similarity">
    <text evidence="7">Belongs to the MIP/aquaporin (TC 1.A.8) family. TIP (TC 1.A.8.10) subfamily.</text>
</comment>
<evidence type="ECO:0000256" key="6">
    <source>
        <dbReference type="ARBA" id="ARBA00023136"/>
    </source>
</evidence>
<evidence type="ECO:0000256" key="8">
    <source>
        <dbReference type="RuleBase" id="RU000477"/>
    </source>
</evidence>
<dbReference type="InterPro" id="IPR023271">
    <property type="entry name" value="Aquaporin-like"/>
</dbReference>
<organism evidence="10 11">
    <name type="scientific">Crotalaria pallida</name>
    <name type="common">Smooth rattlebox</name>
    <name type="synonym">Crotalaria striata</name>
    <dbReference type="NCBI Taxonomy" id="3830"/>
    <lineage>
        <taxon>Eukaryota</taxon>
        <taxon>Viridiplantae</taxon>
        <taxon>Streptophyta</taxon>
        <taxon>Embryophyta</taxon>
        <taxon>Tracheophyta</taxon>
        <taxon>Spermatophyta</taxon>
        <taxon>Magnoliopsida</taxon>
        <taxon>eudicotyledons</taxon>
        <taxon>Gunneridae</taxon>
        <taxon>Pentapetalae</taxon>
        <taxon>rosids</taxon>
        <taxon>fabids</taxon>
        <taxon>Fabales</taxon>
        <taxon>Fabaceae</taxon>
        <taxon>Papilionoideae</taxon>
        <taxon>50 kb inversion clade</taxon>
        <taxon>genistoids sensu lato</taxon>
        <taxon>core genistoids</taxon>
        <taxon>Crotalarieae</taxon>
        <taxon>Crotalaria</taxon>
    </lineage>
</organism>
<evidence type="ECO:0000256" key="2">
    <source>
        <dbReference type="ARBA" id="ARBA00022554"/>
    </source>
</evidence>
<dbReference type="AlphaFoldDB" id="A0AAN9PA83"/>
<keyword evidence="2" id="KW-0926">Vacuole</keyword>
<keyword evidence="5 9" id="KW-1133">Transmembrane helix</keyword>
<evidence type="ECO:0000256" key="1">
    <source>
        <dbReference type="ARBA" id="ARBA00004128"/>
    </source>
</evidence>
<keyword evidence="11" id="KW-1185">Reference proteome</keyword>
<comment type="subcellular location">
    <subcellularLocation>
        <location evidence="1">Vacuole membrane</location>
        <topology evidence="1">Multi-pass membrane protein</topology>
    </subcellularLocation>
</comment>
<evidence type="ECO:0000256" key="5">
    <source>
        <dbReference type="ARBA" id="ARBA00022989"/>
    </source>
</evidence>
<protein>
    <submittedName>
        <fullName evidence="10">Uncharacterized protein</fullName>
    </submittedName>
</protein>
<comment type="caution">
    <text evidence="10">The sequence shown here is derived from an EMBL/GenBank/DDBJ whole genome shotgun (WGS) entry which is preliminary data.</text>
</comment>
<name>A0AAN9PA83_CROPI</name>
<gene>
    <name evidence="10" type="ORF">RIF29_06255</name>
</gene>
<dbReference type="GO" id="GO:0005774">
    <property type="term" value="C:vacuolar membrane"/>
    <property type="evidence" value="ECO:0007669"/>
    <property type="project" value="UniProtKB-SubCell"/>
</dbReference>
<dbReference type="Pfam" id="PF00230">
    <property type="entry name" value="MIP"/>
    <property type="match status" value="1"/>
</dbReference>
<keyword evidence="8" id="KW-0813">Transport</keyword>
<dbReference type="GO" id="GO:0015250">
    <property type="term" value="F:water channel activity"/>
    <property type="evidence" value="ECO:0007669"/>
    <property type="project" value="TreeGrafter"/>
</dbReference>
<proteinExistence type="inferred from homology"/>
<accession>A0AAN9PA83</accession>
<evidence type="ECO:0000256" key="9">
    <source>
        <dbReference type="SAM" id="Phobius"/>
    </source>
</evidence>
<keyword evidence="6 9" id="KW-0472">Membrane</keyword>
<feature type="transmembrane region" description="Helical" evidence="9">
    <location>
        <begin position="57"/>
        <end position="77"/>
    </location>
</feature>
<sequence>MVIKYDNYKFISHFKQRPNFFHVLAGLGAGHGLLLEIIMTLGLMYTVYATASDPKRVTYGALAPLAIGLTVDANILVGRRFGGACMNHWIYWVGPLIGAALAALTNLWLLKIFC</sequence>
<dbReference type="EMBL" id="JAYWIO010000001">
    <property type="protein sequence ID" value="KAK7291260.1"/>
    <property type="molecule type" value="Genomic_DNA"/>
</dbReference>
<dbReference type="PRINTS" id="PR00783">
    <property type="entry name" value="MINTRINSICP"/>
</dbReference>
<evidence type="ECO:0000313" key="11">
    <source>
        <dbReference type="Proteomes" id="UP001372338"/>
    </source>
</evidence>
<keyword evidence="3 8" id="KW-0812">Transmembrane</keyword>
<keyword evidence="4" id="KW-0677">Repeat</keyword>
<evidence type="ECO:0000313" key="10">
    <source>
        <dbReference type="EMBL" id="KAK7291260.1"/>
    </source>
</evidence>
<evidence type="ECO:0000256" key="7">
    <source>
        <dbReference type="ARBA" id="ARBA00038477"/>
    </source>
</evidence>
<dbReference type="InterPro" id="IPR034294">
    <property type="entry name" value="Aquaporin_transptr"/>
</dbReference>
<dbReference type="InterPro" id="IPR000425">
    <property type="entry name" value="MIP"/>
</dbReference>
<dbReference type="Gene3D" id="1.20.1080.10">
    <property type="entry name" value="Glycerol uptake facilitator protein"/>
    <property type="match status" value="1"/>
</dbReference>
<dbReference type="SUPFAM" id="SSF81338">
    <property type="entry name" value="Aquaporin-like"/>
    <property type="match status" value="1"/>
</dbReference>
<evidence type="ECO:0000256" key="4">
    <source>
        <dbReference type="ARBA" id="ARBA00022737"/>
    </source>
</evidence>
<dbReference type="PANTHER" id="PTHR45665:SF23">
    <property type="entry name" value="AQUAPORIN TIP3-2-RELATED"/>
    <property type="match status" value="1"/>
</dbReference>
<feature type="transmembrane region" description="Helical" evidence="9">
    <location>
        <begin position="89"/>
        <end position="110"/>
    </location>
</feature>
<evidence type="ECO:0000256" key="3">
    <source>
        <dbReference type="ARBA" id="ARBA00022692"/>
    </source>
</evidence>
<feature type="transmembrane region" description="Helical" evidence="9">
    <location>
        <begin position="20"/>
        <end position="45"/>
    </location>
</feature>